<sequence>MDLISVLGSVASLWGAWFAWMQAKESKLAASVAERIKNQLTHHRDIENISKLEPLSKVAISKMRKYSVSRGEDSAGFSPHFDADHVQEYINEVYAFADYFPDSKAHDLYSRVNSLIQTFVNSQSDVDRKKLGNDIHNELVVFSLVFNQIKKKYQSHTDEL</sequence>
<accession>A0A7Z2T7L1</accession>
<evidence type="ECO:0008006" key="3">
    <source>
        <dbReference type="Google" id="ProtNLM"/>
    </source>
</evidence>
<dbReference type="RefSeq" id="WP_164650608.1">
    <property type="nucleotide sequence ID" value="NZ_CP047476.1"/>
</dbReference>
<protein>
    <recommendedName>
        <fullName evidence="3">DUF4760 domain-containing protein</fullName>
    </recommendedName>
</protein>
<name>A0A7Z2T7L1_9VIBR</name>
<dbReference type="KEGG" id="vas:GT360_19510"/>
<dbReference type="EMBL" id="CP047476">
    <property type="protein sequence ID" value="QIA65711.1"/>
    <property type="molecule type" value="Genomic_DNA"/>
</dbReference>
<gene>
    <name evidence="1" type="ORF">GT360_19510</name>
</gene>
<evidence type="ECO:0000313" key="2">
    <source>
        <dbReference type="Proteomes" id="UP000464262"/>
    </source>
</evidence>
<organism evidence="1 2">
    <name type="scientific">Vibrio astriarenae</name>
    <dbReference type="NCBI Taxonomy" id="1481923"/>
    <lineage>
        <taxon>Bacteria</taxon>
        <taxon>Pseudomonadati</taxon>
        <taxon>Pseudomonadota</taxon>
        <taxon>Gammaproteobacteria</taxon>
        <taxon>Vibrionales</taxon>
        <taxon>Vibrionaceae</taxon>
        <taxon>Vibrio</taxon>
    </lineage>
</organism>
<evidence type="ECO:0000313" key="1">
    <source>
        <dbReference type="EMBL" id="QIA65711.1"/>
    </source>
</evidence>
<dbReference type="Proteomes" id="UP000464262">
    <property type="component" value="Chromosome 2"/>
</dbReference>
<proteinExistence type="predicted"/>
<keyword evidence="2" id="KW-1185">Reference proteome</keyword>
<reference evidence="1 2" key="1">
    <citation type="submission" date="2020-01" db="EMBL/GenBank/DDBJ databases">
        <title>Whole genome and functional gene identification of agarase of Vibrio HN897.</title>
        <authorList>
            <person name="Liu Y."/>
            <person name="Zhao Z."/>
        </authorList>
    </citation>
    <scope>NUCLEOTIDE SEQUENCE [LARGE SCALE GENOMIC DNA]</scope>
    <source>
        <strain evidence="1 2">HN897</strain>
    </source>
</reference>
<dbReference type="AlphaFoldDB" id="A0A7Z2T7L1"/>